<proteinExistence type="predicted"/>
<dbReference type="GO" id="GO:0005576">
    <property type="term" value="C:extracellular region"/>
    <property type="evidence" value="ECO:0007669"/>
    <property type="project" value="InterPro"/>
</dbReference>
<dbReference type="GO" id="GO:0019863">
    <property type="term" value="F:IgE binding"/>
    <property type="evidence" value="ECO:0007669"/>
    <property type="project" value="InterPro"/>
</dbReference>
<dbReference type="RefSeq" id="XP_056524208.1">
    <property type="nucleotide sequence ID" value="XM_056662095.1"/>
</dbReference>
<evidence type="ECO:0000256" key="2">
    <source>
        <dbReference type="SAM" id="SignalP"/>
    </source>
</evidence>
<feature type="region of interest" description="Disordered" evidence="1">
    <location>
        <begin position="163"/>
        <end position="221"/>
    </location>
</feature>
<feature type="signal peptide" evidence="2">
    <location>
        <begin position="1"/>
        <end position="19"/>
    </location>
</feature>
<dbReference type="InterPro" id="IPR038903">
    <property type="entry name" value="Allergen_Asp_f_4"/>
</dbReference>
<evidence type="ECO:0000313" key="4">
    <source>
        <dbReference type="Proteomes" id="UP001149079"/>
    </source>
</evidence>
<name>A0A9W9H9P0_9EURO</name>
<dbReference type="PANTHER" id="PTHR42039">
    <property type="entry name" value="PUTATIVE (AFU_ORTHOLOGUE AFUA_3G02940)-RELATED"/>
    <property type="match status" value="1"/>
</dbReference>
<dbReference type="EMBL" id="JAPQKL010000002">
    <property type="protein sequence ID" value="KAJ5142564.1"/>
    <property type="molecule type" value="Genomic_DNA"/>
</dbReference>
<organism evidence="3 4">
    <name type="scientific">Penicillium bovifimosum</name>
    <dbReference type="NCBI Taxonomy" id="126998"/>
    <lineage>
        <taxon>Eukaryota</taxon>
        <taxon>Fungi</taxon>
        <taxon>Dikarya</taxon>
        <taxon>Ascomycota</taxon>
        <taxon>Pezizomycotina</taxon>
        <taxon>Eurotiomycetes</taxon>
        <taxon>Eurotiomycetidae</taxon>
        <taxon>Eurotiales</taxon>
        <taxon>Aspergillaceae</taxon>
        <taxon>Penicillium</taxon>
    </lineage>
</organism>
<evidence type="ECO:0000256" key="1">
    <source>
        <dbReference type="SAM" id="MobiDB-lite"/>
    </source>
</evidence>
<reference evidence="3" key="2">
    <citation type="journal article" date="2023" name="IMA Fungus">
        <title>Comparative genomic study of the Penicillium genus elucidates a diverse pangenome and 15 lateral gene transfer events.</title>
        <authorList>
            <person name="Petersen C."/>
            <person name="Sorensen T."/>
            <person name="Nielsen M.R."/>
            <person name="Sondergaard T.E."/>
            <person name="Sorensen J.L."/>
            <person name="Fitzpatrick D.A."/>
            <person name="Frisvad J.C."/>
            <person name="Nielsen K.L."/>
        </authorList>
    </citation>
    <scope>NUCLEOTIDE SEQUENCE</scope>
    <source>
        <strain evidence="3">IBT 22155</strain>
    </source>
</reference>
<keyword evidence="2" id="KW-0732">Signal</keyword>
<dbReference type="AlphaFoldDB" id="A0A9W9H9P0"/>
<sequence>MRSASIPFLLAGFVGYAFAGLHHHHAHLHRHRHLMPPAENLEPRALAVANVPHLPDDFVVESVTRTTTTTVYGKCAPISTIHSTLTLVREGPEPTLYKPDIPEPFQKHWYQLQQQAEAILPAPTNIQPAQTQFTRPTEPEETTTSYKTKTITKTATNTVRVTANPGAGPAPPANTASESPNAGKAIPLADTLPGGLSEEAKSVPAKGGPAPAHRPKTKVNGPIDTVLGLPGQVLPDLPVVNEILPGQKPETPPPVDWTALPPKGQFSTKGFGGRTQPSPPQEREINYRGNVGKPWGSNIILVSPAQAHLYKYVAQFTGSNNEPWTVVVWNKIGPDGKLTGWYGHSALTFTLAPGETRYVAFDEDSEGAWGAAPGGKLPTDQWGGYSCTWGEFSFGDGENNGWSGWDVSAIQAQVAEQHVQGMSICQADGKGCSVITTGAGKVVDAYIKSKKHVNGIGGAAAPGPVRLKVVLDYRG</sequence>
<dbReference type="Pfam" id="PF25312">
    <property type="entry name" value="Allergen_Asp_f_4"/>
    <property type="match status" value="1"/>
</dbReference>
<feature type="chain" id="PRO_5040772838" description="Allergen Asp f 4" evidence="2">
    <location>
        <begin position="20"/>
        <end position="475"/>
    </location>
</feature>
<gene>
    <name evidence="3" type="ORF">N7515_001351</name>
</gene>
<evidence type="ECO:0000313" key="3">
    <source>
        <dbReference type="EMBL" id="KAJ5142564.1"/>
    </source>
</evidence>
<comment type="caution">
    <text evidence="3">The sequence shown here is derived from an EMBL/GenBank/DDBJ whole genome shotgun (WGS) entry which is preliminary data.</text>
</comment>
<accession>A0A9W9H9P0</accession>
<reference evidence="3" key="1">
    <citation type="submission" date="2022-11" db="EMBL/GenBank/DDBJ databases">
        <authorList>
            <person name="Petersen C."/>
        </authorList>
    </citation>
    <scope>NUCLEOTIDE SEQUENCE</scope>
    <source>
        <strain evidence="3">IBT 22155</strain>
    </source>
</reference>
<dbReference type="Proteomes" id="UP001149079">
    <property type="component" value="Unassembled WGS sequence"/>
</dbReference>
<keyword evidence="4" id="KW-1185">Reference proteome</keyword>
<protein>
    <recommendedName>
        <fullName evidence="5">Allergen Asp f 4</fullName>
    </recommendedName>
</protein>
<evidence type="ECO:0008006" key="5">
    <source>
        <dbReference type="Google" id="ProtNLM"/>
    </source>
</evidence>
<dbReference type="GeneID" id="81401265"/>
<dbReference type="PANTHER" id="PTHR42039:SF2">
    <property type="entry name" value="ALLERGEN ASP F4 (AFU_ORTHOLOGUE AFUA_2G03830)-RELATED"/>
    <property type="match status" value="1"/>
</dbReference>
<dbReference type="OrthoDB" id="118256at2759"/>